<dbReference type="EMBL" id="PYVN01000029">
    <property type="protein sequence ID" value="PTB86229.1"/>
    <property type="molecule type" value="Genomic_DNA"/>
</dbReference>
<name>A0A2T4CXD3_9GAMM</name>
<feature type="chain" id="PRO_5044580713" description="Toxin co-regulated pilus biosynthesis protein Q C-terminal domain-containing protein" evidence="1">
    <location>
        <begin position="24"/>
        <end position="137"/>
    </location>
</feature>
<proteinExistence type="predicted"/>
<gene>
    <name evidence="3" type="ORF">C9928_05370</name>
    <name evidence="2" type="ORF">C9940_03315</name>
</gene>
<evidence type="ECO:0000313" key="4">
    <source>
        <dbReference type="Proteomes" id="UP000241514"/>
    </source>
</evidence>
<organism evidence="2">
    <name type="scientific">Pseudidiomarina aestuarii</name>
    <dbReference type="NCBI Taxonomy" id="624146"/>
    <lineage>
        <taxon>Bacteria</taxon>
        <taxon>Pseudomonadati</taxon>
        <taxon>Pseudomonadota</taxon>
        <taxon>Gammaproteobacteria</taxon>
        <taxon>Alteromonadales</taxon>
        <taxon>Idiomarinaceae</taxon>
        <taxon>Pseudidiomarina</taxon>
    </lineage>
</organism>
<keyword evidence="1" id="KW-0732">Signal</keyword>
<dbReference type="AlphaFoldDB" id="A0A2T4CXD3"/>
<feature type="signal peptide" evidence="1">
    <location>
        <begin position="1"/>
        <end position="23"/>
    </location>
</feature>
<evidence type="ECO:0008006" key="5">
    <source>
        <dbReference type="Google" id="ProtNLM"/>
    </source>
</evidence>
<evidence type="ECO:0000313" key="3">
    <source>
        <dbReference type="EMBL" id="PTB88863.1"/>
    </source>
</evidence>
<evidence type="ECO:0000313" key="2">
    <source>
        <dbReference type="EMBL" id="PTB86229.1"/>
    </source>
</evidence>
<evidence type="ECO:0000256" key="1">
    <source>
        <dbReference type="SAM" id="SignalP"/>
    </source>
</evidence>
<comment type="caution">
    <text evidence="2">The sequence shown here is derived from an EMBL/GenBank/DDBJ whole genome shotgun (WGS) entry which is preliminary data.</text>
</comment>
<dbReference type="Proteomes" id="UP000241514">
    <property type="component" value="Unassembled WGS sequence"/>
</dbReference>
<reference evidence="2 4" key="1">
    <citation type="submission" date="2018-03" db="EMBL/GenBank/DDBJ databases">
        <title>Cross-interface Injection: A General Nanoliter Liquid Handling Method Applied to Single Cells Genome Amplification Automated Nanoliter Liquid Handling Applied to Single Cell Multiple Displacement Amplification.</title>
        <authorList>
            <person name="Yun J."/>
            <person name="Xu P."/>
            <person name="Xu J."/>
            <person name="Dai X."/>
            <person name="Wang Y."/>
            <person name="Zheng X."/>
            <person name="Cao C."/>
            <person name="Yi Q."/>
            <person name="Zhu Y."/>
            <person name="Wang L."/>
            <person name="Dong Z."/>
            <person name="Huang Y."/>
            <person name="Huang L."/>
            <person name="Du W."/>
        </authorList>
    </citation>
    <scope>NUCLEOTIDE SEQUENCE [LARGE SCALE GENOMIC DNA]</scope>
    <source>
        <strain evidence="3 4">A9-4</strain>
        <strain evidence="2">Z-D3-2</strain>
    </source>
</reference>
<sequence length="137" mass="15390">MAFIRVLFCSGALVLGLPLSTQATECADFDISADLHLSPVTEQTLTPPSSADTDVSLQLHDGLLKPQLDLLLREQFGVQAIEWRASTHHLWPTVYLLRGTSWRQLLQQMLEPYQLRVTLHANHTAVIDYQQSQRAAL</sequence>
<protein>
    <recommendedName>
        <fullName evidence="5">Toxin co-regulated pilus biosynthesis protein Q C-terminal domain-containing protein</fullName>
    </recommendedName>
</protein>
<accession>A0A2T4CXD3</accession>
<dbReference type="EMBL" id="PYVG01000030">
    <property type="protein sequence ID" value="PTB88863.1"/>
    <property type="molecule type" value="Genomic_DNA"/>
</dbReference>